<evidence type="ECO:0000313" key="1">
    <source>
        <dbReference type="EMBL" id="AHL77636.1"/>
    </source>
</evidence>
<reference evidence="1 2" key="2">
    <citation type="submission" date="2014-03" db="EMBL/GenBank/DDBJ databases">
        <authorList>
            <person name="Baltrus D."/>
            <person name="Dougherty K."/>
        </authorList>
    </citation>
    <scope>NUCLEOTIDE SEQUENCE</scope>
    <source>
        <strain evidence="1 2">28a24</strain>
    </source>
</reference>
<evidence type="ECO:0000313" key="2">
    <source>
        <dbReference type="Proteomes" id="UP000019522"/>
    </source>
</evidence>
<dbReference type="Proteomes" id="UP000019522">
    <property type="component" value="Chromosome"/>
</dbReference>
<proteinExistence type="predicted"/>
<dbReference type="EMBL" id="CP007441">
    <property type="protein sequence ID" value="AHL77636.1"/>
    <property type="molecule type" value="Genomic_DNA"/>
</dbReference>
<reference evidence="2" key="1">
    <citation type="journal article" date="2014" name="Genome Announc.">
        <title>Complete Genome Sequence of the Highly Transformable Pseudomonas stutzeri Strain 28a24.</title>
        <authorList>
            <person name="Smith B.A."/>
            <person name="Dougherty K.M."/>
            <person name="Baltrus D.A."/>
        </authorList>
    </citation>
    <scope>NUCLEOTIDE SEQUENCE [LARGE SCALE GENOMIC DNA]</scope>
    <source>
        <strain evidence="2">28a24</strain>
    </source>
</reference>
<dbReference type="PATRIC" id="fig|316.77.peg.1987"/>
<accession>W8RZR0</accession>
<dbReference type="KEGG" id="pstt:CH92_09940"/>
<name>W8RZR0_STUST</name>
<gene>
    <name evidence="1" type="ORF">CH92_09940</name>
</gene>
<sequence length="91" mass="9878">MAFDKSDALLHPVVAKNMDPYTAYRTAWSGRLRNALAAGAVGDVAAPVVRFRHAGEHEQLLRLTLTQQRGAVVSRSADLRRSFGEASVTAE</sequence>
<protein>
    <submittedName>
        <fullName evidence="1">Uncharacterized protein</fullName>
    </submittedName>
</protein>
<organism evidence="1 2">
    <name type="scientific">Stutzerimonas stutzeri</name>
    <name type="common">Pseudomonas stutzeri</name>
    <dbReference type="NCBI Taxonomy" id="316"/>
    <lineage>
        <taxon>Bacteria</taxon>
        <taxon>Pseudomonadati</taxon>
        <taxon>Pseudomonadota</taxon>
        <taxon>Gammaproteobacteria</taxon>
        <taxon>Pseudomonadales</taxon>
        <taxon>Pseudomonadaceae</taxon>
        <taxon>Stutzerimonas</taxon>
    </lineage>
</organism>
<dbReference type="AlphaFoldDB" id="W8RZR0"/>